<dbReference type="EMBL" id="JAPFFF010000001">
    <property type="protein sequence ID" value="KAK8898980.1"/>
    <property type="molecule type" value="Genomic_DNA"/>
</dbReference>
<comment type="caution">
    <text evidence="2">The sequence shown here is derived from an EMBL/GenBank/DDBJ whole genome shotgun (WGS) entry which is preliminary data.</text>
</comment>
<evidence type="ECO:0000259" key="1">
    <source>
        <dbReference type="Pfam" id="PF00485"/>
    </source>
</evidence>
<feature type="domain" description="Phosphoribulokinase/uridine kinase" evidence="1">
    <location>
        <begin position="228"/>
        <end position="426"/>
    </location>
</feature>
<dbReference type="InterPro" id="IPR006083">
    <property type="entry name" value="PRK/URK"/>
</dbReference>
<dbReference type="SUPFAM" id="SSF52540">
    <property type="entry name" value="P-loop containing nucleoside triphosphate hydrolases"/>
    <property type="match status" value="1"/>
</dbReference>
<keyword evidence="3" id="KW-1185">Reference proteome</keyword>
<organism evidence="2 3">
    <name type="scientific">Tritrichomonas musculus</name>
    <dbReference type="NCBI Taxonomy" id="1915356"/>
    <lineage>
        <taxon>Eukaryota</taxon>
        <taxon>Metamonada</taxon>
        <taxon>Parabasalia</taxon>
        <taxon>Tritrichomonadida</taxon>
        <taxon>Tritrichomonadidae</taxon>
        <taxon>Tritrichomonas</taxon>
    </lineage>
</organism>
<dbReference type="Gene3D" id="3.30.980.10">
    <property type="entry name" value="Threonyl-trna Synthetase, Chain A, domain 2"/>
    <property type="match status" value="1"/>
</dbReference>
<dbReference type="SUPFAM" id="SSF55186">
    <property type="entry name" value="ThrRS/AlaRS common domain"/>
    <property type="match status" value="1"/>
</dbReference>
<gene>
    <name evidence="2" type="ORF">M9Y10_001275</name>
</gene>
<dbReference type="Pfam" id="PF00485">
    <property type="entry name" value="PRK"/>
    <property type="match status" value="1"/>
</dbReference>
<dbReference type="Proteomes" id="UP001470230">
    <property type="component" value="Unassembled WGS sequence"/>
</dbReference>
<dbReference type="CDD" id="cd02028">
    <property type="entry name" value="UMPK_like"/>
    <property type="match status" value="1"/>
</dbReference>
<evidence type="ECO:0000313" key="3">
    <source>
        <dbReference type="Proteomes" id="UP001470230"/>
    </source>
</evidence>
<accession>A0ABR2L6K0</accession>
<evidence type="ECO:0000313" key="2">
    <source>
        <dbReference type="EMBL" id="KAK8898980.1"/>
    </source>
</evidence>
<dbReference type="PANTHER" id="PTHR10285">
    <property type="entry name" value="URIDINE KINASE"/>
    <property type="match status" value="1"/>
</dbReference>
<proteinExistence type="predicted"/>
<reference evidence="2 3" key="1">
    <citation type="submission" date="2024-04" db="EMBL/GenBank/DDBJ databases">
        <title>Tritrichomonas musculus Genome.</title>
        <authorList>
            <person name="Alves-Ferreira E."/>
            <person name="Grigg M."/>
            <person name="Lorenzi H."/>
            <person name="Galac M."/>
        </authorList>
    </citation>
    <scope>NUCLEOTIDE SEQUENCE [LARGE SCALE GENOMIC DNA]</scope>
    <source>
        <strain evidence="2 3">EAF2021</strain>
    </source>
</reference>
<name>A0ABR2L6K0_9EUKA</name>
<protein>
    <recommendedName>
        <fullName evidence="1">Phosphoribulokinase/uridine kinase domain-containing protein</fullName>
    </recommendedName>
</protein>
<dbReference type="InterPro" id="IPR018163">
    <property type="entry name" value="Thr/Ala-tRNA-synth_IIc_edit"/>
</dbReference>
<sequence length="503" mass="58113">MTDPISIAQLNSEHSTLTFLLWGVYGKLFNRRLKVNHSLTDGTFCTDIDDKEITEEMTRKLHQAISDILNSDIPIELIEVPREELIKRFTELKFKDKIGLLKAWQDENIPCIRCGEFLDYTLKKMTTNKERLKIFEIRPYDRGLVIRFPLISDPHKIPEWKDPKVLHHMFDEYAQWAHLLNVDYVAKLNKRIYQRRIDDVKWVAEGLHSKKLTLMADKLTENFANKKVITIAGPSSSNKTTFALRLQISLRVNGYESLVIGMDDFYKDRADIPVGPNGEQDFEVITALNIPLLSQRVKALLNGESVPARRFDFVKGVGYDNEKEQLHLHKNQFLIIEGIHGLNPDLLEGLGRENVTPIYVSALTPVNIDSNHRFSTSDLRLIRRMIRDYRYRGYSPRSTLRRWPSVRKGEVKNIFPYQENAEMFFNSSLVYELPVLMIFGKGLLSEATIPEKGEDPNTPESQLISSEARRLLGLINFFYPVSVEVVPHISLIREFVGGSDFQY</sequence>
<dbReference type="Gene3D" id="3.40.50.300">
    <property type="entry name" value="P-loop containing nucleotide triphosphate hydrolases"/>
    <property type="match status" value="1"/>
</dbReference>
<dbReference type="InterPro" id="IPR027417">
    <property type="entry name" value="P-loop_NTPase"/>
</dbReference>